<keyword evidence="5" id="KW-0539">Nucleus</keyword>
<dbReference type="Proteomes" id="UP000232875">
    <property type="component" value="Unassembled WGS sequence"/>
</dbReference>
<evidence type="ECO:0000313" key="8">
    <source>
        <dbReference type="Proteomes" id="UP000232875"/>
    </source>
</evidence>
<evidence type="ECO:0000313" key="7">
    <source>
        <dbReference type="EMBL" id="PKI85211.1"/>
    </source>
</evidence>
<dbReference type="InterPro" id="IPR016024">
    <property type="entry name" value="ARM-type_fold"/>
</dbReference>
<accession>A0A2N1JF74</accession>
<dbReference type="PANTHER" id="PTHR15651">
    <property type="entry name" value="ARMADILLO REPEAT-CONTAINING PROTEIN 8"/>
    <property type="match status" value="1"/>
</dbReference>
<dbReference type="STRING" id="2020962.A0A2N1JF74"/>
<evidence type="ECO:0000256" key="6">
    <source>
        <dbReference type="SAM" id="MobiDB-lite"/>
    </source>
</evidence>
<dbReference type="GO" id="GO:0005737">
    <property type="term" value="C:cytoplasm"/>
    <property type="evidence" value="ECO:0007669"/>
    <property type="project" value="UniProtKB-SubCell"/>
</dbReference>
<protein>
    <recommendedName>
        <fullName evidence="9">Armadillo repeat-containing protein 8</fullName>
    </recommendedName>
</protein>
<dbReference type="OrthoDB" id="5559898at2759"/>
<evidence type="ECO:0000256" key="2">
    <source>
        <dbReference type="ARBA" id="ARBA00004496"/>
    </source>
</evidence>
<evidence type="ECO:0000256" key="1">
    <source>
        <dbReference type="ARBA" id="ARBA00004123"/>
    </source>
</evidence>
<dbReference type="PANTHER" id="PTHR15651:SF7">
    <property type="entry name" value="ARMADILLO REPEAT-CONTAINING PROTEIN 8"/>
    <property type="match status" value="1"/>
</dbReference>
<dbReference type="GO" id="GO:0005634">
    <property type="term" value="C:nucleus"/>
    <property type="evidence" value="ECO:0007669"/>
    <property type="project" value="UniProtKB-SubCell"/>
</dbReference>
<dbReference type="Gene3D" id="1.25.10.10">
    <property type="entry name" value="Leucine-rich Repeat Variant"/>
    <property type="match status" value="2"/>
</dbReference>
<dbReference type="SUPFAM" id="SSF48371">
    <property type="entry name" value="ARM repeat"/>
    <property type="match status" value="1"/>
</dbReference>
<evidence type="ECO:0000256" key="5">
    <source>
        <dbReference type="ARBA" id="ARBA00023242"/>
    </source>
</evidence>
<evidence type="ECO:0000256" key="4">
    <source>
        <dbReference type="ARBA" id="ARBA00022737"/>
    </source>
</evidence>
<keyword evidence="3" id="KW-0963">Cytoplasm</keyword>
<feature type="region of interest" description="Disordered" evidence="6">
    <location>
        <begin position="162"/>
        <end position="183"/>
    </location>
</feature>
<organism evidence="7 8">
    <name type="scientific">Malassezia vespertilionis</name>
    <dbReference type="NCBI Taxonomy" id="2020962"/>
    <lineage>
        <taxon>Eukaryota</taxon>
        <taxon>Fungi</taxon>
        <taxon>Dikarya</taxon>
        <taxon>Basidiomycota</taxon>
        <taxon>Ustilaginomycotina</taxon>
        <taxon>Malasseziomycetes</taxon>
        <taxon>Malasseziales</taxon>
        <taxon>Malasseziaceae</taxon>
        <taxon>Malassezia</taxon>
    </lineage>
</organism>
<keyword evidence="4" id="KW-0677">Repeat</keyword>
<dbReference type="GO" id="GO:0043161">
    <property type="term" value="P:proteasome-mediated ubiquitin-dependent protein catabolic process"/>
    <property type="evidence" value="ECO:0007669"/>
    <property type="project" value="TreeGrafter"/>
</dbReference>
<proteinExistence type="predicted"/>
<dbReference type="GO" id="GO:0034657">
    <property type="term" value="C:GID complex"/>
    <property type="evidence" value="ECO:0007669"/>
    <property type="project" value="TreeGrafter"/>
</dbReference>
<keyword evidence="8" id="KW-1185">Reference proteome</keyword>
<dbReference type="EMBL" id="KZ454988">
    <property type="protein sequence ID" value="PKI85211.1"/>
    <property type="molecule type" value="Genomic_DNA"/>
</dbReference>
<dbReference type="InterPro" id="IPR038739">
    <property type="entry name" value="ARMC8/Vid28"/>
</dbReference>
<evidence type="ECO:0008006" key="9">
    <source>
        <dbReference type="Google" id="ProtNLM"/>
    </source>
</evidence>
<dbReference type="InterPro" id="IPR011989">
    <property type="entry name" value="ARM-like"/>
</dbReference>
<comment type="subcellular location">
    <subcellularLocation>
        <location evidence="2">Cytoplasm</location>
    </subcellularLocation>
    <subcellularLocation>
        <location evidence="1">Nucleus</location>
    </subcellularLocation>
</comment>
<gene>
    <name evidence="7" type="ORF">MVES_001114</name>
</gene>
<evidence type="ECO:0000256" key="3">
    <source>
        <dbReference type="ARBA" id="ARBA00022490"/>
    </source>
</evidence>
<reference evidence="7 8" key="1">
    <citation type="submission" date="2017-10" db="EMBL/GenBank/DDBJ databases">
        <title>A novel species of cold-tolerant Malassezia isolated from bats.</title>
        <authorList>
            <person name="Lorch J.M."/>
            <person name="Palmer J.M."/>
            <person name="Vanderwolf K.J."/>
            <person name="Schmidt K.Z."/>
            <person name="Verant M.L."/>
            <person name="Weller T.J."/>
            <person name="Blehert D.S."/>
        </authorList>
    </citation>
    <scope>NUCLEOTIDE SEQUENCE [LARGE SCALE GENOMIC DNA]</scope>
    <source>
        <strain evidence="7 8">NWHC:44797-103</strain>
    </source>
</reference>
<dbReference type="AlphaFoldDB" id="A0A2N1JF74"/>
<sequence>MRWGATAALMADLHEHDLTAELRKTINSVTGSRAAKSRLAQQGRLAWLASLLVAPLHAAALEMRILAANCVGSVAQNATPATLLAILRADVPYLLLTLITRLAEASDSSAGATAYLRMRALEAALRALRAVMCSVSDQIGHSPRWSIGSGWGFASMSGLEHTGTRNSALPENRPVQHSLRQDTSWNSAGPPCVSIRKEILLRWFPAAAGEVCGGDAGAQEPMLKAARLRESTQLLSVPHAMQAGMEEAAILDQLEPFAALNWLCRSAISLVFAPRHLRLLLGSVLFARAMVHECDTSRFPTPTSPNALGSGIGVHSHAVASRAQALTTAGMVGEVLGSCITVAGVEHYQSSPETTRLRMARQSAPVLATPREEIARRCAALLAFSARESPFPVDALPAGTGAVQCFLSAAELHSAQAQEAILWLFYELLAASNEATKAQLAVSTSVSGTFISAILLNLANSRTPAVRLDALCCVSQLDGMAPTQLLAGIMELVQHAGAVQVQACFALARLVRERPVLQEMAADEFSAVDILAGIVQNTNPVVTSAGAKGSASLSKDELVVRLHEGCLTALAALAVRSDAMRHRVADCCPLFLAGIVRPSLVASALGVQLAACRLVRVLSRTVGILRTSLLDAGVAEKMLCLLKEKDNAMIHTEVIGTICNMLVKFSPMKEYLVMHEGLECLARFSRSPRGHVRFNALWAIKNAVWESDPPFREKLMALVGWDHLAKLLRSQDTCIREQALNIVRNLTSSNALGDGCANVDLTLGHLGETYLLDSVEEAVWSLQGGDRATEQAAYIFVNIAAGGWKHRELLISRPNTMDALCFFLRHKSASVREAGVRCGYNLCYRAARDAEDAAESVWERAAARLRAFGYDVLLRDLVDDIDANVKEIARDTRAQLESNVE</sequence>
<name>A0A2N1JF74_9BASI</name>